<feature type="domain" description="Tripartite ATP-independent periplasmic transporters DctQ component" evidence="8">
    <location>
        <begin position="33"/>
        <end position="161"/>
    </location>
</feature>
<dbReference type="GO" id="GO:0022857">
    <property type="term" value="F:transmembrane transporter activity"/>
    <property type="evidence" value="ECO:0007669"/>
    <property type="project" value="UniProtKB-UniRule"/>
</dbReference>
<evidence type="ECO:0000256" key="3">
    <source>
        <dbReference type="ARBA" id="ARBA00022475"/>
    </source>
</evidence>
<sequence length="168" mass="18028">MSGHDTEKLPLAGIMNKLGAIACFIGGLGIFFMMVLTVVSVFWRYVLNDALFGIEDLQVLGASVVVACAIFYGALHGAHVTIELIERHVSARFLRYSDIAVHFLSFAILATAVRALVKKGGCGLECGAITSNLGIEHTPFYYILAVACALTALFFALRTLQFLLGKGA</sequence>
<dbReference type="GO" id="GO:0005886">
    <property type="term" value="C:plasma membrane"/>
    <property type="evidence" value="ECO:0007669"/>
    <property type="project" value="UniProtKB-SubCell"/>
</dbReference>
<name>A0A1G5QL19_9RHOB</name>
<comment type="function">
    <text evidence="7">Part of the tripartite ATP-independent periplasmic (TRAP) transport system.</text>
</comment>
<evidence type="ECO:0000256" key="7">
    <source>
        <dbReference type="RuleBase" id="RU369079"/>
    </source>
</evidence>
<evidence type="ECO:0000313" key="9">
    <source>
        <dbReference type="EMBL" id="SCZ62021.1"/>
    </source>
</evidence>
<accession>A0A1G5QL19</accession>
<dbReference type="STRING" id="1156985.SAMN04488118_104327"/>
<feature type="transmembrane region" description="Helical" evidence="7">
    <location>
        <begin position="140"/>
        <end position="157"/>
    </location>
</feature>
<feature type="transmembrane region" description="Helical" evidence="7">
    <location>
        <begin position="57"/>
        <end position="78"/>
    </location>
</feature>
<dbReference type="Pfam" id="PF04290">
    <property type="entry name" value="DctQ"/>
    <property type="match status" value="1"/>
</dbReference>
<keyword evidence="10" id="KW-1185">Reference proteome</keyword>
<feature type="transmembrane region" description="Helical" evidence="7">
    <location>
        <begin position="99"/>
        <end position="117"/>
    </location>
</feature>
<evidence type="ECO:0000313" key="10">
    <source>
        <dbReference type="Proteomes" id="UP000198767"/>
    </source>
</evidence>
<keyword evidence="7" id="KW-0997">Cell inner membrane</keyword>
<dbReference type="EMBL" id="FMWG01000004">
    <property type="protein sequence ID" value="SCZ62021.1"/>
    <property type="molecule type" value="Genomic_DNA"/>
</dbReference>
<evidence type="ECO:0000256" key="4">
    <source>
        <dbReference type="ARBA" id="ARBA00022692"/>
    </source>
</evidence>
<evidence type="ECO:0000256" key="2">
    <source>
        <dbReference type="ARBA" id="ARBA00022448"/>
    </source>
</evidence>
<keyword evidence="3" id="KW-1003">Cell membrane</keyword>
<comment type="subunit">
    <text evidence="7">The complex comprises the extracytoplasmic solute receptor protein and the two transmembrane proteins.</text>
</comment>
<protein>
    <recommendedName>
        <fullName evidence="7">TRAP transporter small permease protein</fullName>
    </recommendedName>
</protein>
<evidence type="ECO:0000256" key="1">
    <source>
        <dbReference type="ARBA" id="ARBA00004651"/>
    </source>
</evidence>
<comment type="subcellular location">
    <subcellularLocation>
        <location evidence="7">Cell inner membrane</location>
        <topology evidence="7">Multi-pass membrane protein</topology>
    </subcellularLocation>
    <subcellularLocation>
        <location evidence="1">Cell membrane</location>
        <topology evidence="1">Multi-pass membrane protein</topology>
    </subcellularLocation>
</comment>
<comment type="similarity">
    <text evidence="7">Belongs to the TRAP transporter small permease family.</text>
</comment>
<dbReference type="InterPro" id="IPR055348">
    <property type="entry name" value="DctQ"/>
</dbReference>
<keyword evidence="4 7" id="KW-0812">Transmembrane</keyword>
<evidence type="ECO:0000259" key="8">
    <source>
        <dbReference type="Pfam" id="PF04290"/>
    </source>
</evidence>
<organism evidence="9 10">
    <name type="scientific">Epibacterium ulvae</name>
    <dbReference type="NCBI Taxonomy" id="1156985"/>
    <lineage>
        <taxon>Bacteria</taxon>
        <taxon>Pseudomonadati</taxon>
        <taxon>Pseudomonadota</taxon>
        <taxon>Alphaproteobacteria</taxon>
        <taxon>Rhodobacterales</taxon>
        <taxon>Roseobacteraceae</taxon>
        <taxon>Epibacterium</taxon>
    </lineage>
</organism>
<proteinExistence type="inferred from homology"/>
<dbReference type="Proteomes" id="UP000198767">
    <property type="component" value="Unassembled WGS sequence"/>
</dbReference>
<reference evidence="9 10" key="1">
    <citation type="submission" date="2016-10" db="EMBL/GenBank/DDBJ databases">
        <authorList>
            <person name="de Groot N.N."/>
        </authorList>
    </citation>
    <scope>NUCLEOTIDE SEQUENCE [LARGE SCALE GENOMIC DNA]</scope>
    <source>
        <strain evidence="9 10">U95</strain>
    </source>
</reference>
<dbReference type="AlphaFoldDB" id="A0A1G5QL19"/>
<keyword evidence="5 7" id="KW-1133">Transmembrane helix</keyword>
<keyword evidence="6 7" id="KW-0472">Membrane</keyword>
<feature type="transmembrane region" description="Helical" evidence="7">
    <location>
        <begin position="21"/>
        <end position="45"/>
    </location>
</feature>
<evidence type="ECO:0000256" key="6">
    <source>
        <dbReference type="ARBA" id="ARBA00023136"/>
    </source>
</evidence>
<gene>
    <name evidence="9" type="ORF">SAMN04488118_104327</name>
</gene>
<evidence type="ECO:0000256" key="5">
    <source>
        <dbReference type="ARBA" id="ARBA00022989"/>
    </source>
</evidence>
<keyword evidence="2 7" id="KW-0813">Transport</keyword>
<dbReference type="RefSeq" id="WP_170830473.1">
    <property type="nucleotide sequence ID" value="NZ_FMWG01000004.1"/>
</dbReference>